<reference evidence="4 5" key="2">
    <citation type="submission" date="2020-05" db="EMBL/GenBank/DDBJ databases">
        <title>Draft genome sequence of Desulfovibrio sp. strainFSS-1.</title>
        <authorList>
            <person name="Shimoshige H."/>
            <person name="Kobayashi H."/>
            <person name="Maekawa T."/>
        </authorList>
    </citation>
    <scope>NUCLEOTIDE SEQUENCE [LARGE SCALE GENOMIC DNA]</scope>
    <source>
        <strain evidence="4 5">SIID29052-01</strain>
    </source>
</reference>
<evidence type="ECO:0000256" key="2">
    <source>
        <dbReference type="SAM" id="MobiDB-lite"/>
    </source>
</evidence>
<feature type="domain" description="APS kinase" evidence="3">
    <location>
        <begin position="29"/>
        <end position="190"/>
    </location>
</feature>
<dbReference type="GO" id="GO:0004020">
    <property type="term" value="F:adenylylsulfate kinase activity"/>
    <property type="evidence" value="ECO:0007669"/>
    <property type="project" value="UniProtKB-EC"/>
</dbReference>
<dbReference type="InterPro" id="IPR059117">
    <property type="entry name" value="APS_kinase_dom"/>
</dbReference>
<feature type="region of interest" description="Disordered" evidence="2">
    <location>
        <begin position="1"/>
        <end position="26"/>
    </location>
</feature>
<dbReference type="SUPFAM" id="SSF52540">
    <property type="entry name" value="P-loop containing nucleoside triphosphate hydrolases"/>
    <property type="match status" value="1"/>
</dbReference>
<dbReference type="InterPro" id="IPR050512">
    <property type="entry name" value="Sulf_AdTrans/APS_kinase"/>
</dbReference>
<dbReference type="EC" id="2.7.1.25" evidence="4"/>
<organism evidence="4 5">
    <name type="scientific">Fundidesulfovibrio magnetotacticus</name>
    <dbReference type="NCBI Taxonomy" id="2730080"/>
    <lineage>
        <taxon>Bacteria</taxon>
        <taxon>Pseudomonadati</taxon>
        <taxon>Thermodesulfobacteriota</taxon>
        <taxon>Desulfovibrionia</taxon>
        <taxon>Desulfovibrionales</taxon>
        <taxon>Desulfovibrionaceae</taxon>
        <taxon>Fundidesulfovibrio</taxon>
    </lineage>
</organism>
<dbReference type="RefSeq" id="WP_173081946.1">
    <property type="nucleotide sequence ID" value="NZ_BLTE01000003.1"/>
</dbReference>
<dbReference type="InterPro" id="IPR027417">
    <property type="entry name" value="P-loop_NTPase"/>
</dbReference>
<evidence type="ECO:0000313" key="4">
    <source>
        <dbReference type="EMBL" id="GFK93177.1"/>
    </source>
</evidence>
<sequence>MKNKTETAREDVPQREDRRPQGPLTARSGTALWFTGLPGSGKSTLALAVREALAARGVEAELLQMDVRRKVYTPRLTYTDEERELAYALFVEEAAELAARGALVLLDASGPKLAMRRAARERIGRFAEVHLRCRPATAMAREAARPEGRVMAGLYAKAMARKVTGRDFPGLGQVIGVDVPFEEDPGAELVLEADRADVAALRDKVLERFEGWWPDPVHRR</sequence>
<dbReference type="EMBL" id="BLTE01000003">
    <property type="protein sequence ID" value="GFK93177.1"/>
    <property type="molecule type" value="Genomic_DNA"/>
</dbReference>
<keyword evidence="4" id="KW-0418">Kinase</keyword>
<dbReference type="Gene3D" id="3.40.50.300">
    <property type="entry name" value="P-loop containing nucleotide triphosphate hydrolases"/>
    <property type="match status" value="1"/>
</dbReference>
<reference evidence="4 5" key="1">
    <citation type="submission" date="2020-04" db="EMBL/GenBank/DDBJ databases">
        <authorList>
            <consortium name="Desulfovibrio sp. FSS-1 genome sequencing consortium"/>
            <person name="Shimoshige H."/>
            <person name="Kobayashi H."/>
            <person name="Maekawa T."/>
        </authorList>
    </citation>
    <scope>NUCLEOTIDE SEQUENCE [LARGE SCALE GENOMIC DNA]</scope>
    <source>
        <strain evidence="4 5">SIID29052-01</strain>
    </source>
</reference>
<dbReference type="PANTHER" id="PTHR42700">
    <property type="entry name" value="SULFATE ADENYLYLTRANSFERASE"/>
    <property type="match status" value="1"/>
</dbReference>
<name>A0A6V8LU55_9BACT</name>
<feature type="compositionally biased region" description="Basic and acidic residues" evidence="2">
    <location>
        <begin position="1"/>
        <end position="20"/>
    </location>
</feature>
<dbReference type="GO" id="GO:0004781">
    <property type="term" value="F:sulfate adenylyltransferase (ATP) activity"/>
    <property type="evidence" value="ECO:0007669"/>
    <property type="project" value="TreeGrafter"/>
</dbReference>
<dbReference type="AlphaFoldDB" id="A0A6V8LU55"/>
<comment type="caution">
    <text evidence="4">The sequence shown here is derived from an EMBL/GenBank/DDBJ whole genome shotgun (WGS) entry which is preliminary data.</text>
</comment>
<evidence type="ECO:0000259" key="3">
    <source>
        <dbReference type="Pfam" id="PF01583"/>
    </source>
</evidence>
<keyword evidence="5" id="KW-1185">Reference proteome</keyword>
<dbReference type="Pfam" id="PF01583">
    <property type="entry name" value="APS_kinase"/>
    <property type="match status" value="1"/>
</dbReference>
<accession>A0A6V8LU55</accession>
<keyword evidence="1 4" id="KW-0808">Transferase</keyword>
<protein>
    <submittedName>
        <fullName evidence="4">Adenylyl-sulfate kinase</fullName>
        <ecNumber evidence="4">2.7.1.25</ecNumber>
    </submittedName>
</protein>
<proteinExistence type="predicted"/>
<gene>
    <name evidence="4" type="primary">cysC_1</name>
    <name evidence="4" type="ORF">NNJEOMEG_01008</name>
</gene>
<dbReference type="PANTHER" id="PTHR42700:SF1">
    <property type="entry name" value="SULFATE ADENYLYLTRANSFERASE"/>
    <property type="match status" value="1"/>
</dbReference>
<evidence type="ECO:0000256" key="1">
    <source>
        <dbReference type="ARBA" id="ARBA00022679"/>
    </source>
</evidence>
<dbReference type="GO" id="GO:0005737">
    <property type="term" value="C:cytoplasm"/>
    <property type="evidence" value="ECO:0007669"/>
    <property type="project" value="TreeGrafter"/>
</dbReference>
<dbReference type="Proteomes" id="UP000494245">
    <property type="component" value="Unassembled WGS sequence"/>
</dbReference>
<dbReference type="GO" id="GO:0010134">
    <property type="term" value="P:sulfate assimilation via adenylyl sulfate reduction"/>
    <property type="evidence" value="ECO:0007669"/>
    <property type="project" value="TreeGrafter"/>
</dbReference>
<dbReference type="GO" id="GO:0019379">
    <property type="term" value="P:sulfate assimilation, phosphoadenylyl sulfate reduction by phosphoadenylyl-sulfate reductase (thioredoxin)"/>
    <property type="evidence" value="ECO:0007669"/>
    <property type="project" value="TreeGrafter"/>
</dbReference>
<evidence type="ECO:0000313" key="5">
    <source>
        <dbReference type="Proteomes" id="UP000494245"/>
    </source>
</evidence>